<feature type="binding site" evidence="8">
    <location>
        <position position="42"/>
    </location>
    <ligand>
        <name>NAD(+)</name>
        <dbReference type="ChEBI" id="CHEBI:57540"/>
    </ligand>
</feature>
<accession>A0A2R5HIN0</accession>
<dbReference type="PRINTS" id="PR00086">
    <property type="entry name" value="LLDHDRGNASE"/>
</dbReference>
<comment type="pathway">
    <text evidence="1 8">Fermentation; pyruvate fermentation to lactate; (S)-lactate from pyruvate: step 1/1.</text>
</comment>
<dbReference type="Pfam" id="PF02866">
    <property type="entry name" value="Ldh_1_C"/>
    <property type="match status" value="1"/>
</dbReference>
<evidence type="ECO:0000256" key="1">
    <source>
        <dbReference type="ARBA" id="ARBA00004843"/>
    </source>
</evidence>
<dbReference type="PANTHER" id="PTHR43128:SF16">
    <property type="entry name" value="L-LACTATE DEHYDROGENASE"/>
    <property type="match status" value="1"/>
</dbReference>
<dbReference type="HAMAP" id="MF_00488">
    <property type="entry name" value="Lactate_dehydrog"/>
    <property type="match status" value="1"/>
</dbReference>
<feature type="binding site" evidence="8">
    <location>
        <begin position="127"/>
        <end position="130"/>
    </location>
    <ligand>
        <name>substrate</name>
    </ligand>
</feature>
<feature type="binding site" evidence="8">
    <location>
        <position position="150"/>
    </location>
    <ligand>
        <name>NAD(+)</name>
        <dbReference type="ChEBI" id="CHEBI:57540"/>
    </ligand>
</feature>
<dbReference type="PIRSF" id="PIRSF000102">
    <property type="entry name" value="Lac_mal_DH"/>
    <property type="match status" value="1"/>
</dbReference>
<comment type="subcellular location">
    <subcellularLocation>
        <location evidence="8">Cytoplasm</location>
    </subcellularLocation>
</comment>
<comment type="caution">
    <text evidence="8">Lacks conserved residue(s) required for the propagation of feature annotation.</text>
</comment>
<feature type="domain" description="Lactate/malate dehydrogenase C-terminal" evidence="12">
    <location>
        <begin position="152"/>
        <end position="319"/>
    </location>
</feature>
<feature type="binding site" evidence="8">
    <location>
        <position position="160"/>
    </location>
    <ligand>
        <name>beta-D-fructose 1,6-bisphosphate</name>
        <dbReference type="ChEBI" id="CHEBI:32966"/>
        <note>allosteric activator</note>
    </ligand>
</feature>
<feature type="active site" description="Proton acceptor" evidence="8 9">
    <location>
        <position position="182"/>
    </location>
</feature>
<protein>
    <recommendedName>
        <fullName evidence="3 8">L-lactate dehydrogenase</fullName>
        <shortName evidence="8">L-LDH</shortName>
        <ecNumber evidence="3 8">1.1.1.27</ecNumber>
    </recommendedName>
</protein>
<reference evidence="13 14" key="1">
    <citation type="journal article" date="2018" name="Genome Announc.">
        <title>Draft Genome Sequence of Lactococcus sp. Strain NtB2 (JCM 32569), Isolated from the Gut of the Higher Termite Nasutitermes takasagoensis.</title>
        <authorList>
            <person name="Noda S."/>
            <person name="Aihara C."/>
            <person name="Yuki M."/>
            <person name="Ohkuma M."/>
        </authorList>
    </citation>
    <scope>NUCLEOTIDE SEQUENCE [LARGE SCALE GENOMIC DNA]</scope>
    <source>
        <strain evidence="13 14">NtB2</strain>
    </source>
</reference>
<feature type="binding site" evidence="8">
    <location>
        <position position="236"/>
    </location>
    <ligand>
        <name>substrate</name>
    </ligand>
</feature>
<evidence type="ECO:0000256" key="5">
    <source>
        <dbReference type="ARBA" id="ARBA00023002"/>
    </source>
</evidence>
<dbReference type="GO" id="GO:0006096">
    <property type="term" value="P:glycolytic process"/>
    <property type="evidence" value="ECO:0007669"/>
    <property type="project" value="UniProtKB-UniRule"/>
</dbReference>
<dbReference type="EC" id="1.1.1.27" evidence="3 8"/>
<evidence type="ECO:0000256" key="8">
    <source>
        <dbReference type="HAMAP-Rule" id="MF_00488"/>
    </source>
</evidence>
<evidence type="ECO:0000256" key="3">
    <source>
        <dbReference type="ARBA" id="ARBA00012967"/>
    </source>
</evidence>
<dbReference type="OrthoDB" id="9802969at2"/>
<dbReference type="Proteomes" id="UP000245021">
    <property type="component" value="Unassembled WGS sequence"/>
</dbReference>
<comment type="catalytic activity">
    <reaction evidence="7 8">
        <text>(S)-lactate + NAD(+) = pyruvate + NADH + H(+)</text>
        <dbReference type="Rhea" id="RHEA:23444"/>
        <dbReference type="ChEBI" id="CHEBI:15361"/>
        <dbReference type="ChEBI" id="CHEBI:15378"/>
        <dbReference type="ChEBI" id="CHEBI:16651"/>
        <dbReference type="ChEBI" id="CHEBI:57540"/>
        <dbReference type="ChEBI" id="CHEBI:57945"/>
        <dbReference type="EC" id="1.1.1.27"/>
    </reaction>
</comment>
<keyword evidence="4 8" id="KW-0021">Allosteric enzyme</keyword>
<comment type="subunit">
    <text evidence="8">Homotetramer.</text>
</comment>
<evidence type="ECO:0000256" key="10">
    <source>
        <dbReference type="PIRSR" id="PIRSR000102-3"/>
    </source>
</evidence>
<dbReference type="SUPFAM" id="SSF56327">
    <property type="entry name" value="LDH C-terminal domain-like"/>
    <property type="match status" value="1"/>
</dbReference>
<dbReference type="GO" id="GO:0005737">
    <property type="term" value="C:cytoplasm"/>
    <property type="evidence" value="ECO:0007669"/>
    <property type="project" value="UniProtKB-SubCell"/>
</dbReference>
<dbReference type="Gene3D" id="3.90.110.10">
    <property type="entry name" value="Lactate dehydrogenase/glycoside hydrolase, family 4, C-terminal"/>
    <property type="match status" value="1"/>
</dbReference>
<dbReference type="CDD" id="cd05291">
    <property type="entry name" value="HicDH_like"/>
    <property type="match status" value="1"/>
</dbReference>
<dbReference type="InterPro" id="IPR001557">
    <property type="entry name" value="L-lactate/malate_DH"/>
</dbReference>
<dbReference type="SUPFAM" id="SSF51735">
    <property type="entry name" value="NAD(P)-binding Rossmann-fold domains"/>
    <property type="match status" value="1"/>
</dbReference>
<feature type="binding site" evidence="8">
    <location>
        <begin position="125"/>
        <end position="127"/>
    </location>
    <ligand>
        <name>NAD(+)</name>
        <dbReference type="ChEBI" id="CHEBI:57540"/>
    </ligand>
</feature>
<comment type="caution">
    <text evidence="13">The sequence shown here is derived from an EMBL/GenBank/DDBJ whole genome shotgun (WGS) entry which is preliminary data.</text>
</comment>
<name>A0A2R5HIN0_9LACT</name>
<dbReference type="GO" id="GO:0004459">
    <property type="term" value="F:L-lactate dehydrogenase (NAD+) activity"/>
    <property type="evidence" value="ECO:0007669"/>
    <property type="project" value="UniProtKB-UniRule"/>
</dbReference>
<feature type="binding site" evidence="8">
    <location>
        <position position="175"/>
    </location>
    <ligand>
        <name>beta-D-fructose 1,6-bisphosphate</name>
        <dbReference type="ChEBI" id="CHEBI:32966"/>
        <note>allosteric activator</note>
    </ligand>
</feature>
<dbReference type="EMBL" id="BFFO01000002">
    <property type="protein sequence ID" value="GBG96200.1"/>
    <property type="molecule type" value="Genomic_DNA"/>
</dbReference>
<dbReference type="InterPro" id="IPR036291">
    <property type="entry name" value="NAD(P)-bd_dom_sf"/>
</dbReference>
<comment type="activity regulation">
    <text evidence="8">Allosterically activated by fructose 1,6-bisphosphate (FBP).</text>
</comment>
<dbReference type="Gene3D" id="3.40.50.720">
    <property type="entry name" value="NAD(P)-binding Rossmann-like Domain"/>
    <property type="match status" value="1"/>
</dbReference>
<organism evidence="13 14">
    <name type="scientific">Lactococcus termiticola</name>
    <dbReference type="NCBI Taxonomy" id="2169526"/>
    <lineage>
        <taxon>Bacteria</taxon>
        <taxon>Bacillati</taxon>
        <taxon>Bacillota</taxon>
        <taxon>Bacilli</taxon>
        <taxon>Lactobacillales</taxon>
        <taxon>Streptococcaceae</taxon>
        <taxon>Lactococcus</taxon>
    </lineage>
</organism>
<feature type="binding site" evidence="8">
    <location>
        <position position="16"/>
    </location>
    <ligand>
        <name>NAD(+)</name>
        <dbReference type="ChEBI" id="CHEBI:57540"/>
    </ligand>
</feature>
<dbReference type="InterPro" id="IPR022383">
    <property type="entry name" value="Lactate/malate_DH_C"/>
</dbReference>
<evidence type="ECO:0000256" key="9">
    <source>
        <dbReference type="PIRSR" id="PIRSR000102-1"/>
    </source>
</evidence>
<dbReference type="InterPro" id="IPR015955">
    <property type="entry name" value="Lactate_DH/Glyco_Ohase_4_C"/>
</dbReference>
<dbReference type="Pfam" id="PF00056">
    <property type="entry name" value="Ldh_1_N"/>
    <property type="match status" value="1"/>
</dbReference>
<keyword evidence="6 8" id="KW-0520">NAD</keyword>
<dbReference type="InterPro" id="IPR001236">
    <property type="entry name" value="Lactate/malate_DH_N"/>
</dbReference>
<evidence type="ECO:0000259" key="12">
    <source>
        <dbReference type="Pfam" id="PF02866"/>
    </source>
</evidence>
<gene>
    <name evidence="13" type="primary">ldh_1</name>
    <name evidence="8" type="synonym">ldh</name>
    <name evidence="13" type="ORF">NtB2_00311</name>
</gene>
<proteinExistence type="inferred from homology"/>
<feature type="binding site" evidence="10">
    <location>
        <begin position="12"/>
        <end position="17"/>
    </location>
    <ligand>
        <name>NAD(+)</name>
        <dbReference type="ChEBI" id="CHEBI:57540"/>
    </ligand>
</feature>
<dbReference type="RefSeq" id="WP_109245193.1">
    <property type="nucleotide sequence ID" value="NZ_BFFO01000002.1"/>
</dbReference>
<feature type="binding site" evidence="10">
    <location>
        <position position="102"/>
    </location>
    <ligand>
        <name>NAD(+)</name>
        <dbReference type="ChEBI" id="CHEBI:57540"/>
    </ligand>
</feature>
<evidence type="ECO:0000259" key="11">
    <source>
        <dbReference type="Pfam" id="PF00056"/>
    </source>
</evidence>
<dbReference type="AlphaFoldDB" id="A0A2R5HIN0"/>
<evidence type="ECO:0000313" key="14">
    <source>
        <dbReference type="Proteomes" id="UP000245021"/>
    </source>
</evidence>
<feature type="binding site" evidence="8">
    <location>
        <position position="95"/>
    </location>
    <ligand>
        <name>substrate</name>
    </ligand>
</feature>
<evidence type="ECO:0000256" key="6">
    <source>
        <dbReference type="ARBA" id="ARBA00023027"/>
    </source>
</evidence>
<evidence type="ECO:0000256" key="7">
    <source>
        <dbReference type="ARBA" id="ARBA00049258"/>
    </source>
</evidence>
<dbReference type="NCBIfam" id="TIGR01771">
    <property type="entry name" value="L-LDH-NAD"/>
    <property type="match status" value="1"/>
</dbReference>
<evidence type="ECO:0000256" key="4">
    <source>
        <dbReference type="ARBA" id="ARBA00022533"/>
    </source>
</evidence>
<keyword evidence="5 8" id="KW-0560">Oxidoreductase</keyword>
<sequence>MNKETKKVVIIGDGAVGSTYAYTLVTSDIADEIGIFDINKDKANADSLDLLHSLPYSAVTNKKIYAADYADCKDADIVVITANAPAANFDKGFDRLLLLKKNVSMVKGITEEVMASGFDGIFLIASNPVDVMSQIVAEVSGLPKSRVIGTGTILETARLRTILAGHFQIDPKNIHGYVLGEHGASSFTSWSTTTIASLPLMSWLDQKPVADLPSFDAMDEEVRQVGFEIFKGKGNTSFGIAGVLARITKAIFRNESRILPISAHLNGEYGEEGLYIGVPAVIDATGVRELITVPLSDEEMEKFKASAQLLRDHFNSIKDEL</sequence>
<feature type="binding site" evidence="8 10">
    <location>
        <position position="37"/>
    </location>
    <ligand>
        <name>NAD(+)</name>
        <dbReference type="ChEBI" id="CHEBI:57540"/>
    </ligand>
</feature>
<feature type="binding site" evidence="8">
    <location>
        <position position="69"/>
    </location>
    <ligand>
        <name>NAD(+)</name>
        <dbReference type="ChEBI" id="CHEBI:57540"/>
    </ligand>
</feature>
<keyword evidence="8" id="KW-0963">Cytoplasm</keyword>
<keyword evidence="14" id="KW-1185">Reference proteome</keyword>
<feature type="domain" description="Lactate/malate dehydrogenase N-terminal" evidence="11">
    <location>
        <begin position="7"/>
        <end position="149"/>
    </location>
</feature>
<dbReference type="UniPathway" id="UPA00554">
    <property type="reaction ID" value="UER00611"/>
</dbReference>
<comment type="similarity">
    <text evidence="2 8">Belongs to the LDH/MDH superfamily. LDH family.</text>
</comment>
<dbReference type="InterPro" id="IPR011304">
    <property type="entry name" value="L-lactate_DH"/>
</dbReference>
<evidence type="ECO:0000313" key="13">
    <source>
        <dbReference type="EMBL" id="GBG96200.1"/>
    </source>
</evidence>
<dbReference type="NCBIfam" id="NF000824">
    <property type="entry name" value="PRK00066.1"/>
    <property type="match status" value="1"/>
</dbReference>
<comment type="function">
    <text evidence="8">Catalyzes the conversion of lactate to pyruvate.</text>
</comment>
<evidence type="ECO:0000256" key="2">
    <source>
        <dbReference type="ARBA" id="ARBA00006054"/>
    </source>
</evidence>
<dbReference type="GO" id="GO:0006089">
    <property type="term" value="P:lactate metabolic process"/>
    <property type="evidence" value="ECO:0007669"/>
    <property type="project" value="TreeGrafter"/>
</dbReference>
<dbReference type="PANTHER" id="PTHR43128">
    <property type="entry name" value="L-2-HYDROXYCARBOXYLATE DEHYDROGENASE (NAD(P)(+))"/>
    <property type="match status" value="1"/>
</dbReference>